<evidence type="ECO:0000256" key="7">
    <source>
        <dbReference type="ARBA" id="ARBA00023016"/>
    </source>
</evidence>
<dbReference type="AlphaFoldDB" id="A0A6N8IIR7"/>
<keyword evidence="5" id="KW-0378">Hydrolase</keyword>
<evidence type="ECO:0000256" key="2">
    <source>
        <dbReference type="ARBA" id="ARBA00022649"/>
    </source>
</evidence>
<dbReference type="Pfam" id="PF07927">
    <property type="entry name" value="HicA_toxin"/>
    <property type="match status" value="1"/>
</dbReference>
<dbReference type="SUPFAM" id="SSF54786">
    <property type="entry name" value="YcfA/nrd intein domain"/>
    <property type="match status" value="1"/>
</dbReference>
<dbReference type="GO" id="GO:0016787">
    <property type="term" value="F:hydrolase activity"/>
    <property type="evidence" value="ECO:0007669"/>
    <property type="project" value="UniProtKB-KW"/>
</dbReference>
<keyword evidence="2" id="KW-1277">Toxin-antitoxin system</keyword>
<comment type="similarity">
    <text evidence="1">Belongs to the HicA mRNA interferase family.</text>
</comment>
<evidence type="ECO:0000256" key="5">
    <source>
        <dbReference type="ARBA" id="ARBA00022801"/>
    </source>
</evidence>
<gene>
    <name evidence="8" type="ORF">GO738_05025</name>
</gene>
<dbReference type="GO" id="GO:0003729">
    <property type="term" value="F:mRNA binding"/>
    <property type="evidence" value="ECO:0007669"/>
    <property type="project" value="InterPro"/>
</dbReference>
<keyword evidence="9" id="KW-1185">Reference proteome</keyword>
<dbReference type="EMBL" id="WPOC01000006">
    <property type="protein sequence ID" value="MVN14723.1"/>
    <property type="molecule type" value="Genomic_DNA"/>
</dbReference>
<accession>A0A6N8IIR7</accession>
<evidence type="ECO:0000256" key="6">
    <source>
        <dbReference type="ARBA" id="ARBA00022884"/>
    </source>
</evidence>
<evidence type="ECO:0000313" key="9">
    <source>
        <dbReference type="Proteomes" id="UP000468327"/>
    </source>
</evidence>
<comment type="caution">
    <text evidence="8">The sequence shown here is derived from an EMBL/GenBank/DDBJ whole genome shotgun (WGS) entry which is preliminary data.</text>
</comment>
<evidence type="ECO:0000256" key="4">
    <source>
        <dbReference type="ARBA" id="ARBA00022759"/>
    </source>
</evidence>
<dbReference type="Proteomes" id="UP000468327">
    <property type="component" value="Unassembled WGS sequence"/>
</dbReference>
<keyword evidence="7" id="KW-0346">Stress response</keyword>
<keyword evidence="3" id="KW-0540">Nuclease</keyword>
<protein>
    <submittedName>
        <fullName evidence="8">Addiction module toxin, HicA family</fullName>
    </submittedName>
</protein>
<evidence type="ECO:0000256" key="1">
    <source>
        <dbReference type="ARBA" id="ARBA00006620"/>
    </source>
</evidence>
<keyword evidence="6" id="KW-0694">RNA-binding</keyword>
<dbReference type="RefSeq" id="WP_087190022.1">
    <property type="nucleotide sequence ID" value="NZ_DBEZUE010000092.1"/>
</dbReference>
<evidence type="ECO:0000256" key="3">
    <source>
        <dbReference type="ARBA" id="ARBA00022722"/>
    </source>
</evidence>
<dbReference type="InterPro" id="IPR012933">
    <property type="entry name" value="HicA_mRNA_interferase"/>
</dbReference>
<reference evidence="8 9" key="1">
    <citation type="submission" date="2019-11" db="EMBL/GenBank/DDBJ databases">
        <title>Whole genome shotgun sequencing (WGS) data from Adlercreutzia equolifaciens ResAG-91, Eggerthella lenta MRI-F36, MRI-F37, MRI-F40, ResAG-49, ResAG-88, ResAG-121, ResAG-145, and Gordonibacter sp. ResAG-5, ResAG-26, ResAG-43, ResAG-50, ResAG-59.</title>
        <authorList>
            <person name="Stoll D.A."/>
            <person name="Danylec N."/>
            <person name="Franz C.M.A.P."/>
            <person name="Huch M."/>
        </authorList>
    </citation>
    <scope>NUCLEOTIDE SEQUENCE [LARGE SCALE GENOMIC DNA]</scope>
    <source>
        <strain evidence="8 9">ResAG-59</strain>
    </source>
</reference>
<dbReference type="Gene3D" id="3.30.920.30">
    <property type="entry name" value="Hypothetical protein"/>
    <property type="match status" value="1"/>
</dbReference>
<evidence type="ECO:0000313" key="8">
    <source>
        <dbReference type="EMBL" id="MVN14723.1"/>
    </source>
</evidence>
<keyword evidence="4" id="KW-0255">Endonuclease</keyword>
<dbReference type="InterPro" id="IPR038570">
    <property type="entry name" value="HicA_sf"/>
</dbReference>
<dbReference type="GO" id="GO:0004519">
    <property type="term" value="F:endonuclease activity"/>
    <property type="evidence" value="ECO:0007669"/>
    <property type="project" value="UniProtKB-KW"/>
</dbReference>
<proteinExistence type="inferred from homology"/>
<name>A0A6N8IIR7_9ACTN</name>
<organism evidence="8 9">
    <name type="scientific">Gordonibacter urolithinfaciens</name>
    <dbReference type="NCBI Taxonomy" id="1335613"/>
    <lineage>
        <taxon>Bacteria</taxon>
        <taxon>Bacillati</taxon>
        <taxon>Actinomycetota</taxon>
        <taxon>Coriobacteriia</taxon>
        <taxon>Eggerthellales</taxon>
        <taxon>Eggerthellaceae</taxon>
        <taxon>Gordonibacter</taxon>
    </lineage>
</organism>
<sequence length="60" mass="7174">MPPKPFEIYRRLLREGWHDDGCKGSHRKLSKDGTRIILPMHRGEMAKGMWEDVRKRAGWR</sequence>